<organism evidence="2 3">
    <name type="scientific">Novibacillus thermophilus</name>
    <dbReference type="NCBI Taxonomy" id="1471761"/>
    <lineage>
        <taxon>Bacteria</taxon>
        <taxon>Bacillati</taxon>
        <taxon>Bacillota</taxon>
        <taxon>Bacilli</taxon>
        <taxon>Bacillales</taxon>
        <taxon>Thermoactinomycetaceae</taxon>
        <taxon>Novibacillus</taxon>
    </lineage>
</organism>
<evidence type="ECO:0000256" key="1">
    <source>
        <dbReference type="SAM" id="Phobius"/>
    </source>
</evidence>
<evidence type="ECO:0000313" key="2">
    <source>
        <dbReference type="EMBL" id="AQS54567.1"/>
    </source>
</evidence>
<feature type="transmembrane region" description="Helical" evidence="1">
    <location>
        <begin position="76"/>
        <end position="104"/>
    </location>
</feature>
<dbReference type="OrthoDB" id="161024at2"/>
<reference evidence="2 3" key="1">
    <citation type="journal article" date="2015" name="Int. J. Syst. Evol. Microbiol.">
        <title>Novibacillus thermophilus gen. nov., sp. nov., a Gram-staining-negative and moderately thermophilic member of the family Thermoactinomycetaceae.</title>
        <authorList>
            <person name="Yang G."/>
            <person name="Chen J."/>
            <person name="Zhou S."/>
        </authorList>
    </citation>
    <scope>NUCLEOTIDE SEQUENCE [LARGE SCALE GENOMIC DNA]</scope>
    <source>
        <strain evidence="2 3">SG-1</strain>
    </source>
</reference>
<dbReference type="Proteomes" id="UP000188603">
    <property type="component" value="Chromosome"/>
</dbReference>
<sequence>MRSFVNILKQNRVFLWMAAILLFGSSVLGYVFHNEVQPFVQLALEQLEELAQSLQMEPGYWNAFSTIFLNNLQASIAMLAAGFFFGIFPVFALVLNGFMLGYVLYEAAEQYGIHPLLVFVQQILPHGVLEFPAIIIAAGFGLKFGWLIVRGIGSIWSEKARIRVGRQFRQSFRHMPVVLLGIVVLLFFAAVIEAGLIMLAQVHF</sequence>
<dbReference type="RefSeq" id="WP_077718384.1">
    <property type="nucleotide sequence ID" value="NZ_CP019699.1"/>
</dbReference>
<feature type="transmembrane region" description="Helical" evidence="1">
    <location>
        <begin position="177"/>
        <end position="200"/>
    </location>
</feature>
<keyword evidence="1" id="KW-0812">Transmembrane</keyword>
<gene>
    <name evidence="2" type="ORF">B0W44_00895</name>
</gene>
<feature type="transmembrane region" description="Helical" evidence="1">
    <location>
        <begin position="111"/>
        <end position="128"/>
    </location>
</feature>
<dbReference type="Pfam" id="PF01944">
    <property type="entry name" value="SpoIIM"/>
    <property type="match status" value="1"/>
</dbReference>
<evidence type="ECO:0008006" key="4">
    <source>
        <dbReference type="Google" id="ProtNLM"/>
    </source>
</evidence>
<dbReference type="STRING" id="1471761.B0W44_00895"/>
<dbReference type="KEGG" id="ntr:B0W44_00895"/>
<evidence type="ECO:0000313" key="3">
    <source>
        <dbReference type="Proteomes" id="UP000188603"/>
    </source>
</evidence>
<dbReference type="InterPro" id="IPR002798">
    <property type="entry name" value="SpoIIM-like"/>
</dbReference>
<accession>A0A1U9K3F6</accession>
<dbReference type="EMBL" id="CP019699">
    <property type="protein sequence ID" value="AQS54567.1"/>
    <property type="molecule type" value="Genomic_DNA"/>
</dbReference>
<keyword evidence="1" id="KW-0472">Membrane</keyword>
<feature type="transmembrane region" description="Helical" evidence="1">
    <location>
        <begin position="134"/>
        <end position="156"/>
    </location>
</feature>
<proteinExistence type="predicted"/>
<keyword evidence="3" id="KW-1185">Reference proteome</keyword>
<feature type="transmembrane region" description="Helical" evidence="1">
    <location>
        <begin position="12"/>
        <end position="32"/>
    </location>
</feature>
<dbReference type="PANTHER" id="PTHR35337">
    <property type="entry name" value="SLR1478 PROTEIN"/>
    <property type="match status" value="1"/>
</dbReference>
<dbReference type="AlphaFoldDB" id="A0A1U9K3F6"/>
<protein>
    <recommendedName>
        <fullName evidence="4">Stage II sporulation protein M</fullName>
    </recommendedName>
</protein>
<dbReference type="PANTHER" id="PTHR35337:SF1">
    <property type="entry name" value="SLR1478 PROTEIN"/>
    <property type="match status" value="1"/>
</dbReference>
<name>A0A1U9K3F6_9BACL</name>
<keyword evidence="1" id="KW-1133">Transmembrane helix</keyword>